<proteinExistence type="predicted"/>
<accession>A0A6J1S6V4</accession>
<evidence type="ECO:0000256" key="5">
    <source>
        <dbReference type="SAM" id="MobiDB-lite"/>
    </source>
</evidence>
<dbReference type="KEGG" id="foc:113205131"/>
<dbReference type="Gene3D" id="2.30.30.140">
    <property type="match status" value="1"/>
</dbReference>
<keyword evidence="2" id="KW-0963">Cytoplasm</keyword>
<dbReference type="InterPro" id="IPR035437">
    <property type="entry name" value="SNase_OB-fold_sf"/>
</dbReference>
<dbReference type="Gene3D" id="3.30.420.610">
    <property type="entry name" value="LOTUS domain-like"/>
    <property type="match status" value="3"/>
</dbReference>
<evidence type="ECO:0000256" key="2">
    <source>
        <dbReference type="ARBA" id="ARBA00022490"/>
    </source>
</evidence>
<feature type="region of interest" description="Disordered" evidence="5">
    <location>
        <begin position="186"/>
        <end position="233"/>
    </location>
</feature>
<dbReference type="PROSITE" id="PS50304">
    <property type="entry name" value="TUDOR"/>
    <property type="match status" value="1"/>
</dbReference>
<feature type="compositionally biased region" description="Polar residues" evidence="5">
    <location>
        <begin position="935"/>
        <end position="947"/>
    </location>
</feature>
<protein>
    <submittedName>
        <fullName evidence="9">Uncharacterized protein LOC113205131 isoform X2</fullName>
    </submittedName>
</protein>
<organism evidence="8 9">
    <name type="scientific">Frankliniella occidentalis</name>
    <name type="common">Western flower thrips</name>
    <name type="synonym">Euthrips occidentalis</name>
    <dbReference type="NCBI Taxonomy" id="133901"/>
    <lineage>
        <taxon>Eukaryota</taxon>
        <taxon>Metazoa</taxon>
        <taxon>Ecdysozoa</taxon>
        <taxon>Arthropoda</taxon>
        <taxon>Hexapoda</taxon>
        <taxon>Insecta</taxon>
        <taxon>Pterygota</taxon>
        <taxon>Neoptera</taxon>
        <taxon>Paraneoptera</taxon>
        <taxon>Thysanoptera</taxon>
        <taxon>Terebrantia</taxon>
        <taxon>Thripoidea</taxon>
        <taxon>Thripidae</taxon>
        <taxon>Frankliniella</taxon>
    </lineage>
</organism>
<comment type="subcellular location">
    <subcellularLocation>
        <location evidence="1">Cytoplasm</location>
    </subcellularLocation>
</comment>
<feature type="domain" description="Tudor" evidence="6">
    <location>
        <begin position="535"/>
        <end position="590"/>
    </location>
</feature>
<dbReference type="SMART" id="SM00333">
    <property type="entry name" value="TUDOR"/>
    <property type="match status" value="1"/>
</dbReference>
<evidence type="ECO:0000256" key="1">
    <source>
        <dbReference type="ARBA" id="ARBA00004496"/>
    </source>
</evidence>
<dbReference type="RefSeq" id="XP_026276393.1">
    <property type="nucleotide sequence ID" value="XM_026420608.2"/>
</dbReference>
<feature type="compositionally biased region" description="Gly residues" evidence="5">
    <location>
        <begin position="135"/>
        <end position="156"/>
    </location>
</feature>
<feature type="compositionally biased region" description="Low complexity" evidence="5">
    <location>
        <begin position="746"/>
        <end position="761"/>
    </location>
</feature>
<keyword evidence="8" id="KW-1185">Reference proteome</keyword>
<feature type="compositionally biased region" description="Polar residues" evidence="5">
    <location>
        <begin position="877"/>
        <end position="891"/>
    </location>
</feature>
<evidence type="ECO:0000313" key="9">
    <source>
        <dbReference type="RefSeq" id="XP_026276393.1"/>
    </source>
</evidence>
<dbReference type="SUPFAM" id="SSF63748">
    <property type="entry name" value="Tudor/PWWP/MBT"/>
    <property type="match status" value="1"/>
</dbReference>
<feature type="region of interest" description="Disordered" evidence="5">
    <location>
        <begin position="711"/>
        <end position="732"/>
    </location>
</feature>
<gene>
    <name evidence="9" type="primary">LOC113205131</name>
</gene>
<feature type="domain" description="HTH OST-type" evidence="7">
    <location>
        <begin position="3"/>
        <end position="76"/>
    </location>
</feature>
<dbReference type="InterPro" id="IPR025605">
    <property type="entry name" value="OST-HTH/LOTUS_dom"/>
</dbReference>
<dbReference type="CDD" id="cd09972">
    <property type="entry name" value="LOTUS_TDRD_OSKAR"/>
    <property type="match status" value="1"/>
</dbReference>
<evidence type="ECO:0000256" key="4">
    <source>
        <dbReference type="ARBA" id="ARBA00022871"/>
    </source>
</evidence>
<dbReference type="GO" id="GO:0030154">
    <property type="term" value="P:cell differentiation"/>
    <property type="evidence" value="ECO:0007669"/>
    <property type="project" value="UniProtKB-ARBA"/>
</dbReference>
<dbReference type="InterPro" id="IPR002999">
    <property type="entry name" value="Tudor"/>
</dbReference>
<feature type="region of interest" description="Disordered" evidence="5">
    <location>
        <begin position="746"/>
        <end position="766"/>
    </location>
</feature>
<dbReference type="InterPro" id="IPR050621">
    <property type="entry name" value="Tudor_domain_containing"/>
</dbReference>
<dbReference type="PROSITE" id="PS51644">
    <property type="entry name" value="HTH_OST"/>
    <property type="match status" value="2"/>
</dbReference>
<evidence type="ECO:0000259" key="7">
    <source>
        <dbReference type="PROSITE" id="PS51644"/>
    </source>
</evidence>
<dbReference type="Gene3D" id="2.40.50.90">
    <property type="match status" value="1"/>
</dbReference>
<dbReference type="InterPro" id="IPR041966">
    <property type="entry name" value="LOTUS-like"/>
</dbReference>
<keyword evidence="3" id="KW-0677">Repeat</keyword>
<feature type="compositionally biased region" description="Polar residues" evidence="5">
    <location>
        <begin position="858"/>
        <end position="868"/>
    </location>
</feature>
<feature type="compositionally biased region" description="Low complexity" evidence="5">
    <location>
        <begin position="958"/>
        <end position="967"/>
    </location>
</feature>
<dbReference type="GeneID" id="113205131"/>
<keyword evidence="4" id="KW-0221">Differentiation</keyword>
<reference evidence="9" key="1">
    <citation type="submission" date="2025-08" db="UniProtKB">
        <authorList>
            <consortium name="RefSeq"/>
        </authorList>
    </citation>
    <scope>IDENTIFICATION</scope>
    <source>
        <tissue evidence="9">Whole organism</tissue>
    </source>
</reference>
<feature type="region of interest" description="Disordered" evidence="5">
    <location>
        <begin position="858"/>
        <end position="969"/>
    </location>
</feature>
<dbReference type="GO" id="GO:0007283">
    <property type="term" value="P:spermatogenesis"/>
    <property type="evidence" value="ECO:0007669"/>
    <property type="project" value="UniProtKB-KW"/>
</dbReference>
<dbReference type="PANTHER" id="PTHR22948:SF76">
    <property type="entry name" value="FI20010P1-RELATED"/>
    <property type="match status" value="1"/>
</dbReference>
<dbReference type="Pfam" id="PF12872">
    <property type="entry name" value="OST-HTH"/>
    <property type="match status" value="2"/>
</dbReference>
<feature type="compositionally biased region" description="Low complexity" evidence="5">
    <location>
        <begin position="186"/>
        <end position="215"/>
    </location>
</feature>
<dbReference type="Proteomes" id="UP000504606">
    <property type="component" value="Unplaced"/>
</dbReference>
<feature type="compositionally biased region" description="Low complexity" evidence="5">
    <location>
        <begin position="118"/>
        <end position="134"/>
    </location>
</feature>
<dbReference type="AlphaFoldDB" id="A0A6J1S6V4"/>
<keyword evidence="4" id="KW-0744">Spermatogenesis</keyword>
<feature type="region of interest" description="Disordered" evidence="5">
    <location>
        <begin position="85"/>
        <end position="156"/>
    </location>
</feature>
<evidence type="ECO:0000313" key="8">
    <source>
        <dbReference type="Proteomes" id="UP000504606"/>
    </source>
</evidence>
<dbReference type="GO" id="GO:0005737">
    <property type="term" value="C:cytoplasm"/>
    <property type="evidence" value="ECO:0007669"/>
    <property type="project" value="UniProtKB-SubCell"/>
</dbReference>
<feature type="domain" description="HTH OST-type" evidence="7">
    <location>
        <begin position="276"/>
        <end position="349"/>
    </location>
</feature>
<dbReference type="Pfam" id="PF00567">
    <property type="entry name" value="TUDOR"/>
    <property type="match status" value="1"/>
</dbReference>
<sequence length="1129" mass="123894">MADLDTIKIILRSLLISTQKCMTVFELQKDYFNSEGEPCPYAALGYRSFLAFLESIPDTVRVTASGEVRPVSTKETAHIQQLVALQKRQKPRRRPTSYLGSKSYGGFRSHGTGGFGSGSRSYGSGSRSYGSGSRSYGGGSSSYGGGSGSHGSGSGSYRGGNGSYGSGSRSYGSGSGSYASGGISHGTSSGSYGGESRVFSAQSKPSPPSQSNSYQHRIVPGGKESSDDCSEDSFYERFHDPEDRCPVQVKMETSKPLASTDNASCLDGYFNSSSNVNYTLKTNLKNLIKSYPSGLWACVLPEKYEEKFGVCLNWNELGYDSIIQMAHDLQDVFDCKRVKSGDWMLFDVSNNVTDDESDSKPVIDLSLSVKRKIFDIVQRYTSGIRGEQLAQLYEESYGRSLISEAPVFKSLEDLLSSLHNSVIRVRYIRRECYVYPGEKPEEQLMPSLDVDLTEKQLLGLYPEEVMKPGETFPLPELPPNAEPGEYVELKVAEVYSPHKFWVMLRKDALTLNRLMDELQDFYQDHGAKYVMPDCTIVEGQCCVAIYDGEWHRAVIKSVGETPEVIYIDYGTVSKCSKTDLRFIHSDFSVLPKQAIRASLSGIEPPNGSQRFSKEAGFAFLALVVDRELIGLVQKVDLEEPFLELFLIDTNGETDIHLNDVLVTEGHASFKDDLLETADLIKEINGEPEESCRSVENGETCVNETDHGKTEACPASTQSQNTMPSSPVCSSSLSAPVNNHNSFPTVPTVSSSVSQTQGTSVSHLPPPGFGVTGSQSPAAGYSVPATYPYMFPNPLMNPLAAYSVAGMSQVGAALLLQQQQWQQQQAIAMAYYQNLYQQSAAALFNAQARATADNGWSASSSVSQAQTNDKIPHKAKSVVTQHTLSEVSSSEMNIDDETSRGKSTMAVEMEAPTSSSSSSEDYNIRNRLASRRKKSFYSSPINSKSQQRVSHHDSENSDDSSVPSSTSSCRNVAPDLVQSIGNLNLSSYSNNSTVTNFWKIVEISGRTLHLFNIDEKAFLSTGELARNFTKFSTCDILVRVLKNMDINPPYCKLPRQENLPLFSALDGHDGDIKCFDLSRNKNGSVIGTFHVTPLTNVPSMMIALDLDTSIIKEFRLLRDSFNPNDSYWTD</sequence>
<evidence type="ECO:0000259" key="6">
    <source>
        <dbReference type="PROSITE" id="PS50304"/>
    </source>
</evidence>
<evidence type="ECO:0000256" key="3">
    <source>
        <dbReference type="ARBA" id="ARBA00022737"/>
    </source>
</evidence>
<feature type="compositionally biased region" description="Low complexity" evidence="5">
    <location>
        <begin position="723"/>
        <end position="732"/>
    </location>
</feature>
<dbReference type="PANTHER" id="PTHR22948">
    <property type="entry name" value="TUDOR DOMAIN CONTAINING PROTEIN"/>
    <property type="match status" value="1"/>
</dbReference>
<name>A0A6J1S6V4_FRAOC</name>